<sequence>MNFTSGMIQDLKSVSQLSCRNNWEYAGKLDVRPKGPKLVYKGITYQTSKKKGVVERAALDGPVTYHTHPCTLKGFHATLPSDSDFNAYIKGFPHLWMNIICDRDGFYVIQLTDMEAMPLPKAVEETMADLRLDPFLWVRRVSHEGAEYFRTDLDEWTEFVNHDFHPRMMDQFGISVSYNPL</sequence>
<protein>
    <submittedName>
        <fullName evidence="1">Uncharacterized protein</fullName>
    </submittedName>
</protein>
<accession>A0AB38ZMM0</accession>
<proteinExistence type="predicted"/>
<reference evidence="1" key="1">
    <citation type="submission" date="2024-01" db="EMBL/GenBank/DDBJ databases">
        <title>Genomic and biogeographic characterisation of Mantoniella tinhauana virus 1, the first discovered Mantoniella-infecting prasinovirus.</title>
        <authorList>
            <person name="Rey Redondo E."/>
            <person name="Yung C.C.M."/>
        </authorList>
    </citation>
    <scope>NUCLEOTIDE SEQUENCE</scope>
    <source>
        <strain evidence="1">Lau Fau Shan</strain>
    </source>
</reference>
<organism evidence="1">
    <name type="scientific">Mantoniella tinhauana virus 1</name>
    <dbReference type="NCBI Taxonomy" id="3111543"/>
    <lineage>
        <taxon>Viruses</taxon>
    </lineage>
</organism>
<evidence type="ECO:0000313" key="1">
    <source>
        <dbReference type="EMBL" id="XAO13520.1"/>
    </source>
</evidence>
<name>A0AB38ZMM0_9VIRU</name>
<dbReference type="EMBL" id="PP130629">
    <property type="protein sequence ID" value="XAO13520.1"/>
    <property type="molecule type" value="Genomic_DNA"/>
</dbReference>